<organism evidence="4 5">
    <name type="scientific">Seminibacterium arietis</name>
    <dbReference type="NCBI Taxonomy" id="1173502"/>
    <lineage>
        <taxon>Bacteria</taxon>
        <taxon>Pseudomonadati</taxon>
        <taxon>Pseudomonadota</taxon>
        <taxon>Gammaproteobacteria</taxon>
        <taxon>Pasteurellales</taxon>
        <taxon>Pasteurellaceae</taxon>
        <taxon>Seminibacterium</taxon>
    </lineage>
</organism>
<protein>
    <recommendedName>
        <fullName evidence="3">Sulfur carrier protein FdhD</fullName>
    </recommendedName>
</protein>
<gene>
    <name evidence="3 4" type="primary">fdhD</name>
    <name evidence="4" type="ORF">ACFQ02_01645</name>
</gene>
<dbReference type="Proteomes" id="UP001596996">
    <property type="component" value="Unassembled WGS sequence"/>
</dbReference>
<comment type="similarity">
    <text evidence="3">Belongs to the FdhD family.</text>
</comment>
<comment type="function">
    <text evidence="3">Required for formate dehydrogenase (FDH) activity. Acts as a sulfur carrier protein that transfers sulfur from IscS to the molybdenum cofactor prior to its insertion into FDH.</text>
</comment>
<dbReference type="InterPro" id="IPR003786">
    <property type="entry name" value="FdhD"/>
</dbReference>
<comment type="caution">
    <text evidence="4">The sequence shown here is derived from an EMBL/GenBank/DDBJ whole genome shotgun (WGS) entry which is preliminary data.</text>
</comment>
<dbReference type="Pfam" id="PF02634">
    <property type="entry name" value="FdhD-NarQ"/>
    <property type="match status" value="1"/>
</dbReference>
<reference evidence="5" key="1">
    <citation type="journal article" date="2019" name="Int. J. Syst. Evol. Microbiol.">
        <title>The Global Catalogue of Microorganisms (GCM) 10K type strain sequencing project: providing services to taxonomists for standard genome sequencing and annotation.</title>
        <authorList>
            <consortium name="The Broad Institute Genomics Platform"/>
            <consortium name="The Broad Institute Genome Sequencing Center for Infectious Disease"/>
            <person name="Wu L."/>
            <person name="Ma J."/>
        </authorList>
    </citation>
    <scope>NUCLEOTIDE SEQUENCE [LARGE SCALE GENOMIC DNA]</scope>
    <source>
        <strain evidence="5">CCUG 61707</strain>
    </source>
</reference>
<dbReference type="NCBIfam" id="TIGR00129">
    <property type="entry name" value="fdhD_narQ"/>
    <property type="match status" value="1"/>
</dbReference>
<feature type="active site" description="Cysteine persulfide intermediate" evidence="3">
    <location>
        <position position="119"/>
    </location>
</feature>
<dbReference type="PANTHER" id="PTHR30592">
    <property type="entry name" value="FORMATE DEHYDROGENASE"/>
    <property type="match status" value="1"/>
</dbReference>
<evidence type="ECO:0000256" key="3">
    <source>
        <dbReference type="HAMAP-Rule" id="MF_00187"/>
    </source>
</evidence>
<dbReference type="HAMAP" id="MF_00187">
    <property type="entry name" value="FdhD"/>
    <property type="match status" value="1"/>
</dbReference>
<keyword evidence="2 3" id="KW-0501">Molybdenum cofactor biosynthesis</keyword>
<evidence type="ECO:0000256" key="2">
    <source>
        <dbReference type="ARBA" id="ARBA00023150"/>
    </source>
</evidence>
<dbReference type="PANTHER" id="PTHR30592:SF1">
    <property type="entry name" value="SULFUR CARRIER PROTEIN FDHD"/>
    <property type="match status" value="1"/>
</dbReference>
<dbReference type="PIRSF" id="PIRSF015626">
    <property type="entry name" value="FdhD"/>
    <property type="match status" value="1"/>
</dbReference>
<keyword evidence="1 3" id="KW-0963">Cytoplasm</keyword>
<proteinExistence type="inferred from homology"/>
<dbReference type="Gene3D" id="3.10.20.10">
    <property type="match status" value="1"/>
</dbReference>
<name>A0ABW3I7R7_9PAST</name>
<accession>A0ABW3I7R7</accession>
<feature type="binding site" evidence="3">
    <location>
        <begin position="256"/>
        <end position="261"/>
    </location>
    <ligand>
        <name>Mo-bis(molybdopterin guanine dinucleotide)</name>
        <dbReference type="ChEBI" id="CHEBI:60539"/>
    </ligand>
</feature>
<evidence type="ECO:0000313" key="4">
    <source>
        <dbReference type="EMBL" id="MFD0965570.1"/>
    </source>
</evidence>
<evidence type="ECO:0000256" key="1">
    <source>
        <dbReference type="ARBA" id="ARBA00022490"/>
    </source>
</evidence>
<comment type="subcellular location">
    <subcellularLocation>
        <location evidence="3">Cytoplasm</location>
    </subcellularLocation>
</comment>
<evidence type="ECO:0000313" key="5">
    <source>
        <dbReference type="Proteomes" id="UP001596996"/>
    </source>
</evidence>
<dbReference type="InterPro" id="IPR016193">
    <property type="entry name" value="Cytidine_deaminase-like"/>
</dbReference>
<dbReference type="RefSeq" id="WP_380818486.1">
    <property type="nucleotide sequence ID" value="NZ_JBHTJN010000004.1"/>
</dbReference>
<dbReference type="Gene3D" id="3.40.140.10">
    <property type="entry name" value="Cytidine Deaminase, domain 2"/>
    <property type="match status" value="1"/>
</dbReference>
<sequence>MNSITKKEILSFANLTKSQQTFSKIDCLTTREDNLANEIPVALVYNGISHTVMMCSPQNLADFAIGFSLSEGIIDKATDIFAIDELETHNGIEVRIELSSRCFMRLKDMRRTLAGRTGCGICGSEQLEQIHKKLPILHHTLHFPISQLENCLVQLTQAQALGAVTGSTHAVGFFDQDGKLLAIREDIGRHVALDKILGWHATQQNLQGFLLTTSRASYEMVQKTISCKIEMLVAMSAATDFAVKIAEQHNLSLIGFARKERATIYTGKERLII</sequence>
<dbReference type="SUPFAM" id="SSF53927">
    <property type="entry name" value="Cytidine deaminase-like"/>
    <property type="match status" value="1"/>
</dbReference>
<keyword evidence="5" id="KW-1185">Reference proteome</keyword>
<dbReference type="EMBL" id="JBHTJN010000004">
    <property type="protein sequence ID" value="MFD0965570.1"/>
    <property type="molecule type" value="Genomic_DNA"/>
</dbReference>